<evidence type="ECO:0000256" key="6">
    <source>
        <dbReference type="SAM" id="MobiDB-lite"/>
    </source>
</evidence>
<accession>A0AAQ3KSC8</accession>
<dbReference type="SUPFAM" id="SSF52540">
    <property type="entry name" value="P-loop containing nucleoside triphosphate hydrolases"/>
    <property type="match status" value="1"/>
</dbReference>
<name>A0AAQ3KSC8_9LILI</name>
<dbReference type="AlphaFoldDB" id="A0AAQ3KSC8"/>
<dbReference type="Pfam" id="PF26587">
    <property type="entry name" value="AAA_lid_SMAX1"/>
    <property type="match status" value="1"/>
</dbReference>
<dbReference type="SUPFAM" id="SSF81923">
    <property type="entry name" value="Double Clp-N motif"/>
    <property type="match status" value="1"/>
</dbReference>
<feature type="region of interest" description="Disordered" evidence="6">
    <location>
        <begin position="455"/>
        <end position="482"/>
    </location>
</feature>
<feature type="region of interest" description="Disordered" evidence="6">
    <location>
        <begin position="525"/>
        <end position="546"/>
    </location>
</feature>
<evidence type="ECO:0000259" key="7">
    <source>
        <dbReference type="PROSITE" id="PS51903"/>
    </source>
</evidence>
<dbReference type="PROSITE" id="PS51903">
    <property type="entry name" value="CLP_R"/>
    <property type="match status" value="1"/>
</dbReference>
<dbReference type="GO" id="GO:0016887">
    <property type="term" value="F:ATP hydrolysis activity"/>
    <property type="evidence" value="ECO:0007669"/>
    <property type="project" value="InterPro"/>
</dbReference>
<evidence type="ECO:0000256" key="3">
    <source>
        <dbReference type="ARBA" id="ARBA00023015"/>
    </source>
</evidence>
<dbReference type="GO" id="GO:0005524">
    <property type="term" value="F:ATP binding"/>
    <property type="evidence" value="ECO:0007669"/>
    <property type="project" value="InterPro"/>
</dbReference>
<keyword evidence="9" id="KW-1185">Reference proteome</keyword>
<dbReference type="Gene3D" id="1.10.1780.10">
    <property type="entry name" value="Clp, N-terminal domain"/>
    <property type="match status" value="1"/>
</dbReference>
<evidence type="ECO:0000256" key="4">
    <source>
        <dbReference type="ARBA" id="ARBA00023163"/>
    </source>
</evidence>
<dbReference type="InterPro" id="IPR004176">
    <property type="entry name" value="Clp_R_N"/>
</dbReference>
<keyword evidence="3" id="KW-0805">Transcription regulation</keyword>
<dbReference type="EMBL" id="CP136896">
    <property type="protein sequence ID" value="WOL13490.1"/>
    <property type="molecule type" value="Genomic_DNA"/>
</dbReference>
<proteinExistence type="inferred from homology"/>
<dbReference type="Gene3D" id="3.40.50.300">
    <property type="entry name" value="P-loop containing nucleotide triphosphate hydrolases"/>
    <property type="match status" value="2"/>
</dbReference>
<feature type="region of interest" description="Disordered" evidence="6">
    <location>
        <begin position="567"/>
        <end position="586"/>
    </location>
</feature>
<keyword evidence="4" id="KW-0804">Transcription</keyword>
<feature type="compositionally biased region" description="Polar residues" evidence="6">
    <location>
        <begin position="567"/>
        <end position="579"/>
    </location>
</feature>
<protein>
    <submittedName>
        <fullName evidence="8">Protein SMAX1-like</fullName>
    </submittedName>
</protein>
<feature type="compositionally biased region" description="Basic and acidic residues" evidence="6">
    <location>
        <begin position="468"/>
        <end position="481"/>
    </location>
</feature>
<dbReference type="PANTHER" id="PTHR43572">
    <property type="entry name" value="CHAPERONE PROTEIN CLPD, CHLOROPLASTIC"/>
    <property type="match status" value="1"/>
</dbReference>
<dbReference type="Proteomes" id="UP001327560">
    <property type="component" value="Chromosome 7"/>
</dbReference>
<gene>
    <name evidence="8" type="ORF">Cni_G22260</name>
</gene>
<feature type="compositionally biased region" description="Polar residues" evidence="6">
    <location>
        <begin position="528"/>
        <end position="541"/>
    </location>
</feature>
<evidence type="ECO:0000313" key="9">
    <source>
        <dbReference type="Proteomes" id="UP001327560"/>
    </source>
</evidence>
<dbReference type="InterPro" id="IPR051650">
    <property type="entry name" value="SL_signaling_regulator"/>
</dbReference>
<feature type="domain" description="Clp R" evidence="7">
    <location>
        <begin position="8"/>
        <end position="172"/>
    </location>
</feature>
<dbReference type="InterPro" id="IPR003959">
    <property type="entry name" value="ATPase_AAA_core"/>
</dbReference>
<keyword evidence="2 5" id="KW-0677">Repeat</keyword>
<dbReference type="Pfam" id="PF23569">
    <property type="entry name" value="NBD_SMAX1"/>
    <property type="match status" value="1"/>
</dbReference>
<evidence type="ECO:0000313" key="8">
    <source>
        <dbReference type="EMBL" id="WOL13490.1"/>
    </source>
</evidence>
<reference evidence="8 9" key="1">
    <citation type="submission" date="2023-10" db="EMBL/GenBank/DDBJ databases">
        <title>Chromosome-scale genome assembly provides insights into flower coloration mechanisms of Canna indica.</title>
        <authorList>
            <person name="Li C."/>
        </authorList>
    </citation>
    <scope>NUCLEOTIDE SEQUENCE [LARGE SCALE GENOMIC DNA]</scope>
    <source>
        <tissue evidence="8">Flower</tissue>
    </source>
</reference>
<dbReference type="InterPro" id="IPR058954">
    <property type="entry name" value="AAA_lid_SMAX1"/>
</dbReference>
<evidence type="ECO:0000256" key="5">
    <source>
        <dbReference type="PROSITE-ProRule" id="PRU01251"/>
    </source>
</evidence>
<dbReference type="InterPro" id="IPR027417">
    <property type="entry name" value="P-loop_NTPase"/>
</dbReference>
<sequence>MKAGLSTIQQMLTPEAASVLTRAVSEAARRKHEQTTPLHVAATLLAAPSGLLRRACMSSHSDIAHPLQCRALELCFSVALDRLPSDRGDDGSAAEPKMSNALKAALKRAQANQRRGCPEQPQQPAPLLAVKVEIEQLIISILDDPSVSRVMREASFSSTAVKATIEQSVSSSSSTITGTTITSALYTSPSPNSSAFSSPSSAGALGLNLSIRAAPAHNIYMNPRLHQHQRNAIDAAAGGIAEQPEAEEVKRVMDILLRPQKRNPVLVGDVDPDTIMKEVIQKIESGAAPHALRTTKVVSFAKELATSAAGNASWITTRFREMASVIESHMADNRNVVLDLGDLKWLVESPGQAPSGSPVTRPQQVVCVAGRAAVAEMRRLLKAFEHRGRVWLVGKASCTTYLQCQVYHPSIEKDWDLQVVQIAPKKQKLPRLEVNGKHSSSIEIPAAVAPRIGLPDSISSSTSTSQELVREMEKSSSKGEDNMALPPWLLLAKLSNGGSTKSSTDHLQDKEQKLMQRQNTEEKLLKKWQSTQRSPTTTLPNPLSLCTPRSLLEPKLKLTLSQNHDNVMLNPSSEQLSSPPASPVKTDLVLGRTSNSLSEKMRKSRVQDLTKCMEDEFVNQPSAKLAGVSDIDAFKRLFKGFVEKVSWQQEAASAMATIIMHLKSENRRHPWLLFVGPDKVGKRKMAAAVSELVYGTAPTTIYLGSTSNIAGDDGESIVTSRGRTSMDRVVDAVRRNPFSVVVLEEVDQADGLVIGSIKRAMEQGRLVDSYGREVSLGSVIFIITSTWLPEEIKRTHEQQIEFEERILDSASRRWQLELSAEKNPGKRRVDWPWNSDQPLKLRRQSSAYRTGLSLDLNLAVATEDESGEGSRNSSDITTEHDHDKGRLAIRCSTLCSASELIELVDNAIMFKPVDFAPQRRNVSESISKNFAVIMGARCSLKVDEDVIDRIVGGLWIAGEVFDEWCERVLSPSLKQLKYKLNADDGSATIVRLSVVPGGRATMNGDRNWLPVTVAIAVEGL</sequence>
<dbReference type="Pfam" id="PF07724">
    <property type="entry name" value="AAA_2"/>
    <property type="match status" value="1"/>
</dbReference>
<comment type="similarity">
    <text evidence="1">Belongs to the ClpA/ClpB family.</text>
</comment>
<organism evidence="8 9">
    <name type="scientific">Canna indica</name>
    <name type="common">Indian-shot</name>
    <dbReference type="NCBI Taxonomy" id="4628"/>
    <lineage>
        <taxon>Eukaryota</taxon>
        <taxon>Viridiplantae</taxon>
        <taxon>Streptophyta</taxon>
        <taxon>Embryophyta</taxon>
        <taxon>Tracheophyta</taxon>
        <taxon>Spermatophyta</taxon>
        <taxon>Magnoliopsida</taxon>
        <taxon>Liliopsida</taxon>
        <taxon>Zingiberales</taxon>
        <taxon>Cannaceae</taxon>
        <taxon>Canna</taxon>
    </lineage>
</organism>
<evidence type="ECO:0000256" key="2">
    <source>
        <dbReference type="ARBA" id="ARBA00022737"/>
    </source>
</evidence>
<dbReference type="PANTHER" id="PTHR43572:SF13">
    <property type="entry name" value="PROTEIN SUPPRESSOR OF MAX2 1"/>
    <property type="match status" value="1"/>
</dbReference>
<evidence type="ECO:0000256" key="1">
    <source>
        <dbReference type="ARBA" id="ARBA00008675"/>
    </source>
</evidence>
<dbReference type="InterPro" id="IPR036628">
    <property type="entry name" value="Clp_N_dom_sf"/>
</dbReference>
<dbReference type="Pfam" id="PF02861">
    <property type="entry name" value="Clp_N"/>
    <property type="match status" value="1"/>
</dbReference>
<dbReference type="InterPro" id="IPR058680">
    <property type="entry name" value="NBD_SMAX1-like"/>
</dbReference>